<protein>
    <submittedName>
        <fullName evidence="2">Filamentous hemagglutinin family N-terminal domain protein</fullName>
    </submittedName>
</protein>
<dbReference type="InterPro" id="IPR012334">
    <property type="entry name" value="Pectin_lyas_fold"/>
</dbReference>
<organism evidence="2 3">
    <name type="scientific">Dactylococcopsis salina (strain PCC 8305)</name>
    <name type="common">Myxobactron salinum</name>
    <dbReference type="NCBI Taxonomy" id="13035"/>
    <lineage>
        <taxon>Bacteria</taxon>
        <taxon>Bacillati</taxon>
        <taxon>Cyanobacteriota</taxon>
        <taxon>Cyanophyceae</taxon>
        <taxon>Nodosilineales</taxon>
        <taxon>Cymatolegaceae</taxon>
        <taxon>Dactylococcopsis</taxon>
    </lineage>
</organism>
<evidence type="ECO:0000313" key="3">
    <source>
        <dbReference type="Proteomes" id="UP000010482"/>
    </source>
</evidence>
<keyword evidence="3" id="KW-1185">Reference proteome</keyword>
<evidence type="ECO:0000259" key="1">
    <source>
        <dbReference type="SMART" id="SM00912"/>
    </source>
</evidence>
<dbReference type="OrthoDB" id="524333at2"/>
<dbReference type="EMBL" id="CP003944">
    <property type="protein sequence ID" value="AFZ50865.1"/>
    <property type="molecule type" value="Genomic_DNA"/>
</dbReference>
<dbReference type="Gene3D" id="2.160.20.10">
    <property type="entry name" value="Single-stranded right-handed beta-helix, Pectin lyase-like"/>
    <property type="match status" value="4"/>
</dbReference>
<dbReference type="InterPro" id="IPR011050">
    <property type="entry name" value="Pectin_lyase_fold/virulence"/>
</dbReference>
<dbReference type="NCBIfam" id="TIGR01901">
    <property type="entry name" value="adhes_NPXG"/>
    <property type="match status" value="1"/>
</dbReference>
<dbReference type="SMART" id="SM00912">
    <property type="entry name" value="Haemagg_act"/>
    <property type="match status" value="1"/>
</dbReference>
<dbReference type="InterPro" id="IPR008638">
    <property type="entry name" value="FhaB/CdiA-like_TPS"/>
</dbReference>
<dbReference type="RefSeq" id="WP_015229858.1">
    <property type="nucleotide sequence ID" value="NC_019780.1"/>
</dbReference>
<evidence type="ECO:0000313" key="2">
    <source>
        <dbReference type="EMBL" id="AFZ50865.1"/>
    </source>
</evidence>
<feature type="domain" description="Filamentous haemagglutinin FhaB/tRNA nuclease CdiA-like TPS" evidence="1">
    <location>
        <begin position="45"/>
        <end position="158"/>
    </location>
</feature>
<dbReference type="Pfam" id="PF05860">
    <property type="entry name" value="TPS"/>
    <property type="match status" value="1"/>
</dbReference>
<sequence length="1390" mass="140445">MKPKISKHSLSQCSSLLGKISTITVIGIFWQNCAIAQLTPDNTLGAESSVVNSDVEVQGTPAELIEGGATRGSNLFHSFSEFNVEELQRVYFNNPSAIENILTRVTGDNVSNILGTLGVDGAANLFLLNPNGIVFGEGATLDINGSFTASNADAIQFDEQGIFSASNPQPVPTLTVNPSALLHNQLAAQRGSIIKQQGVLEVPQGESILLMGGSGGVSVDGGSLTASGGYIGIAGVAEAGTVELVRDGNQLRLVFPENVARSDIILSNGATVFTRGSASQGVELYGNSIELSGASQISTRINEGETGAQAGVIQLEATDQITLSTDQITLSEVSILDSSSFGIGDANTISLQTEGDISIIGSGLLTNIGPAGVGKVGEISLEAESISITDSSQLQAGFLSGGQGEGGRIVLDANDLITISGSSFFADVEAGAVGNGSDIELSARSVSIVDSTLKTTNEGTGNAGKITINATEGVTLTQESNFFTDIRGTGVGNGGAIEISAGSLAFSGESGFQTGNNSQGNAGDVKLLVNEGDISLVSSDILTNASSGVGGDILIEARSISLSQDSSLGGASANVTIREAESVTLDQGSNINAFSSGAGTGGKIEINTQELNVLNGSTLFASVTGSGSAGSILINASESVEVSGSSNLSIDTTGDGDAGNLTINTKNLILENGGEISTSTLGGTGAGGTIILNASESIELSGITPDTLNASQITTDTGDEGNAGTISINTGHFSLRDGARVSSLATLSSSGAGGKIEIEADEIEVIGIRGSVTFPTGVETGSSGTGNAGDVEIIADQLSVREGGLISASTSDTGEGGIIDITAQESVEITGTDPVFGVARSGLTTETEGSGDAGRIAIKTPQLQVSQGGEILASTSAAGQGGRIEIDASDSVEVLGRSSLGEGSQVTTQTTGLGNAGSILAVSPVLSLKEGAIISSATSGEGEGGRIEIRASELVELIGQDSPQTLSSLVNVATTGSGNAGSLLIVSPKVSIQDGAAIFASTFSDGNAGAIRLNISDTLRIDGESEAGLGSAILSAVETDAMGSSGAIAINANSVLLTRGGEISTRTTGLGNAGSIEILDADSITVQGVNSTGKASQITAESTTQARAGSITLNADQLILEEGGSVQVSNPENGPAGSIFVNAETIKLDRATVSAETAESLSTGEDSANIIITNRDLMSLSNESKISASAFQEANGGNINLNSQFIVGFPPKGANGSDISANAEQGDGGRIDVSSEGIFGIEFRDQPTPNNDFTVTSEFGAAGEFVLNDPDVDPSQGLLSLPETPIDAASLIDRRCQARGSGKQSSFVVIGRGGLPASPNRPLMSRDFIPDFGTVEMGTPSPEIEFENQSNLPNFSHISQGWDFNQAGELPIDPASRLEAVPIICPLTQQ</sequence>
<dbReference type="KEGG" id="dsl:Dacsa_2248"/>
<proteinExistence type="predicted"/>
<dbReference type="PATRIC" id="fig|13035.3.peg.2547"/>
<dbReference type="STRING" id="13035.Dacsa_2248"/>
<accession>K9YX18</accession>
<gene>
    <name evidence="2" type="ORF">Dacsa_2248</name>
</gene>
<dbReference type="eggNOG" id="COG3210">
    <property type="taxonomic scope" value="Bacteria"/>
</dbReference>
<dbReference type="Proteomes" id="UP000010482">
    <property type="component" value="Chromosome"/>
</dbReference>
<name>K9YX18_DACS8</name>
<dbReference type="SUPFAM" id="SSF51126">
    <property type="entry name" value="Pectin lyase-like"/>
    <property type="match status" value="5"/>
</dbReference>
<dbReference type="HOGENOM" id="CLU_001325_1_0_3"/>
<reference evidence="2" key="1">
    <citation type="submission" date="2012-04" db="EMBL/GenBank/DDBJ databases">
        <title>Finished genome of Dactylococcopsis salina PCC 8305.</title>
        <authorList>
            <consortium name="US DOE Joint Genome Institute"/>
            <person name="Gugger M."/>
            <person name="Coursin T."/>
            <person name="Rippka R."/>
            <person name="Tandeau De Marsac N."/>
            <person name="Huntemann M."/>
            <person name="Wei C.-L."/>
            <person name="Han J."/>
            <person name="Detter J.C."/>
            <person name="Han C."/>
            <person name="Tapia R."/>
            <person name="Daligault H."/>
            <person name="Chen A."/>
            <person name="Krypides N."/>
            <person name="Mavromatis K."/>
            <person name="Markowitz V."/>
            <person name="Szeto E."/>
            <person name="Ivanova N."/>
            <person name="Ovchinnikova G."/>
            <person name="Pagani I."/>
            <person name="Pati A."/>
            <person name="Goodwin L."/>
            <person name="Peters L."/>
            <person name="Pitluck S."/>
            <person name="Woyke T."/>
            <person name="Kerfeld C."/>
        </authorList>
    </citation>
    <scope>NUCLEOTIDE SEQUENCE [LARGE SCALE GENOMIC DNA]</scope>
    <source>
        <strain evidence="2">PCC 8305</strain>
    </source>
</reference>